<dbReference type="AlphaFoldDB" id="A0AAN8RTI6"/>
<protein>
    <submittedName>
        <fullName evidence="1">Uncharacterized protein</fullName>
    </submittedName>
</protein>
<proteinExistence type="predicted"/>
<accession>A0AAN8RTI6</accession>
<evidence type="ECO:0000313" key="2">
    <source>
        <dbReference type="Proteomes" id="UP001307849"/>
    </source>
</evidence>
<evidence type="ECO:0000313" key="1">
    <source>
        <dbReference type="EMBL" id="KAK6498176.1"/>
    </source>
</evidence>
<gene>
    <name evidence="1" type="ORF">TWF506_004415</name>
</gene>
<dbReference type="Proteomes" id="UP001307849">
    <property type="component" value="Unassembled WGS sequence"/>
</dbReference>
<sequence>MPYYREGTKCNFGPVDFTIGIKRMDGTKGSAYYVNRKVFLAPAPKFEQDIDNSSKVAGQEISEFFLPLDPSKRELWKSFATFINEGSSSAQNTTT</sequence>
<dbReference type="EMBL" id="JAVHJM010000014">
    <property type="protein sequence ID" value="KAK6498176.1"/>
    <property type="molecule type" value="Genomic_DNA"/>
</dbReference>
<comment type="caution">
    <text evidence="1">The sequence shown here is derived from an EMBL/GenBank/DDBJ whole genome shotgun (WGS) entry which is preliminary data.</text>
</comment>
<keyword evidence="2" id="KW-1185">Reference proteome</keyword>
<reference evidence="1 2" key="1">
    <citation type="submission" date="2019-10" db="EMBL/GenBank/DDBJ databases">
        <authorList>
            <person name="Palmer J.M."/>
        </authorList>
    </citation>
    <scope>NUCLEOTIDE SEQUENCE [LARGE SCALE GENOMIC DNA]</scope>
    <source>
        <strain evidence="1 2">TWF506</strain>
    </source>
</reference>
<name>A0AAN8RTI6_9PEZI</name>
<organism evidence="1 2">
    <name type="scientific">Arthrobotrys conoides</name>
    <dbReference type="NCBI Taxonomy" id="74498"/>
    <lineage>
        <taxon>Eukaryota</taxon>
        <taxon>Fungi</taxon>
        <taxon>Dikarya</taxon>
        <taxon>Ascomycota</taxon>
        <taxon>Pezizomycotina</taxon>
        <taxon>Orbiliomycetes</taxon>
        <taxon>Orbiliales</taxon>
        <taxon>Orbiliaceae</taxon>
        <taxon>Arthrobotrys</taxon>
    </lineage>
</organism>